<dbReference type="EMBL" id="MPDK01000115">
    <property type="protein sequence ID" value="PWI50197.1"/>
    <property type="molecule type" value="Genomic_DNA"/>
</dbReference>
<sequence>MSNFYSRLVELRKERSLTQKQLAQAIGANERGIRFYEAGAKQPTMDSLIKLADFFNVSLDYLVGRSDDARPFRNGAS</sequence>
<proteinExistence type="predicted"/>
<dbReference type="Pfam" id="PF01381">
    <property type="entry name" value="HTH_3"/>
    <property type="match status" value="1"/>
</dbReference>
<dbReference type="InterPro" id="IPR001387">
    <property type="entry name" value="Cro/C1-type_HTH"/>
</dbReference>
<evidence type="ECO:0000313" key="4">
    <source>
        <dbReference type="Proteomes" id="UP000245380"/>
    </source>
</evidence>
<organism evidence="3 4">
    <name type="scientific">Sulfoacidibacillus thermotolerans</name>
    <name type="common">Acidibacillus sulfuroxidans</name>
    <dbReference type="NCBI Taxonomy" id="1765684"/>
    <lineage>
        <taxon>Bacteria</taxon>
        <taxon>Bacillati</taxon>
        <taxon>Bacillota</taxon>
        <taxon>Bacilli</taxon>
        <taxon>Bacillales</taxon>
        <taxon>Alicyclobacillaceae</taxon>
        <taxon>Sulfoacidibacillus</taxon>
    </lineage>
</organism>
<dbReference type="RefSeq" id="WP_109431876.1">
    <property type="nucleotide sequence ID" value="NZ_MPDK01000115.1"/>
</dbReference>
<evidence type="ECO:0000313" key="3">
    <source>
        <dbReference type="EMBL" id="PWI50197.1"/>
    </source>
</evidence>
<dbReference type="SUPFAM" id="SSF47413">
    <property type="entry name" value="lambda repressor-like DNA-binding domains"/>
    <property type="match status" value="1"/>
</dbReference>
<feature type="domain" description="HTH cro/C1-type" evidence="2">
    <location>
        <begin position="8"/>
        <end position="62"/>
    </location>
</feature>
<dbReference type="CDD" id="cd00093">
    <property type="entry name" value="HTH_XRE"/>
    <property type="match status" value="1"/>
</dbReference>
<dbReference type="PANTHER" id="PTHR46558:SF11">
    <property type="entry name" value="HTH-TYPE TRANSCRIPTIONAL REGULATOR XRE"/>
    <property type="match status" value="1"/>
</dbReference>
<dbReference type="AlphaFoldDB" id="A0A2U3CME6"/>
<keyword evidence="1" id="KW-0238">DNA-binding</keyword>
<evidence type="ECO:0000256" key="1">
    <source>
        <dbReference type="ARBA" id="ARBA00023125"/>
    </source>
</evidence>
<dbReference type="InterPro" id="IPR010982">
    <property type="entry name" value="Lambda_DNA-bd_dom_sf"/>
</dbReference>
<name>A0A2U3CME6_SULT2</name>
<evidence type="ECO:0000259" key="2">
    <source>
        <dbReference type="PROSITE" id="PS50943"/>
    </source>
</evidence>
<dbReference type="PROSITE" id="PS50943">
    <property type="entry name" value="HTH_CROC1"/>
    <property type="match status" value="1"/>
</dbReference>
<gene>
    <name evidence="3" type="ORF">BM613_14540</name>
</gene>
<reference evidence="3 4" key="1">
    <citation type="submission" date="2016-11" db="EMBL/GenBank/DDBJ databases">
        <title>Comparative genomics of Acidibacillus ferroxidans species.</title>
        <authorList>
            <person name="Oliveira G."/>
            <person name="Nunes G."/>
            <person name="Oliveira R."/>
            <person name="Araujo F."/>
            <person name="Salim A."/>
            <person name="Scholte L."/>
            <person name="Morais D."/>
            <person name="Nancucheo I."/>
            <person name="Johnson D.B."/>
            <person name="Grail B."/>
            <person name="Bittencourt J."/>
            <person name="Valadares R."/>
        </authorList>
    </citation>
    <scope>NUCLEOTIDE SEQUENCE [LARGE SCALE GENOMIC DNA]</scope>
    <source>
        <strain evidence="3 4">Y002</strain>
    </source>
</reference>
<protein>
    <submittedName>
        <fullName evidence="3">Transcriptional regulator</fullName>
    </submittedName>
</protein>
<dbReference type="SMART" id="SM00530">
    <property type="entry name" value="HTH_XRE"/>
    <property type="match status" value="1"/>
</dbReference>
<dbReference type="PANTHER" id="PTHR46558">
    <property type="entry name" value="TRACRIPTIONAL REGULATORY PROTEIN-RELATED-RELATED"/>
    <property type="match status" value="1"/>
</dbReference>
<dbReference type="Proteomes" id="UP000245380">
    <property type="component" value="Unassembled WGS sequence"/>
</dbReference>
<dbReference type="OrthoDB" id="5190137at2"/>
<comment type="caution">
    <text evidence="3">The sequence shown here is derived from an EMBL/GenBank/DDBJ whole genome shotgun (WGS) entry which is preliminary data.</text>
</comment>
<accession>A0A2U3CME6</accession>
<keyword evidence="4" id="KW-1185">Reference proteome</keyword>
<dbReference type="GO" id="GO:0003677">
    <property type="term" value="F:DNA binding"/>
    <property type="evidence" value="ECO:0007669"/>
    <property type="project" value="UniProtKB-KW"/>
</dbReference>
<dbReference type="Gene3D" id="1.10.260.40">
    <property type="entry name" value="lambda repressor-like DNA-binding domains"/>
    <property type="match status" value="1"/>
</dbReference>